<dbReference type="EMBL" id="JAFHDT010000173">
    <property type="protein sequence ID" value="KAI7790316.1"/>
    <property type="molecule type" value="Genomic_DNA"/>
</dbReference>
<dbReference type="PANTHER" id="PTHR47773:SF1">
    <property type="entry name" value="C2H2-TYPE DOMAIN-CONTAINING PROTEIN"/>
    <property type="match status" value="1"/>
</dbReference>
<sequence length="473" mass="53113">MRMFSVGCTTDSHQLYATFMSRLSHCIFMWDQDDLTALKKAKCAELEAYCKPSSEADVLRHISHSELALHCRRTTRGTKETLTMIESHIQAFNGDAGRDTLGVLLINSDRMREILKSKRKHVACIQDPLGVPLYTQTGTLVKGGHRLPTYHCARGSTWLESFHLHLNRFIRGTLASDTFFQAYLLDGLARWNEDRAVAATTDVQQPHSYNHLLRHAVNTLAEEVMGKKIIPYVGPRKCFVGAHSPAQWPDCNRVVEAIFTRLCALYSNAVRCDGVRVSRFTMVARAYRHIRECILTNAKVMSETTIQLPEVNAATVTQWFSRRCKSQEQGILKQGIQSPDAPMAAPEKLPAAMQKEPTLYSGNLAEPHLFILPPNTAGEAKLKGRSQPQAISQAPPVMVLPHLVLDFLVLRQSHDKVFGYVWRETYYCPFDKSMHSLQCLVISPAPLVSCIVSRPCLMFPTCPCSLSFVCLPL</sequence>
<dbReference type="AlphaFoldDB" id="A0A9W7T4T5"/>
<keyword evidence="2" id="KW-1185">Reference proteome</keyword>
<accession>A0A9W7T4T5</accession>
<gene>
    <name evidence="1" type="ORF">IRJ41_008666</name>
</gene>
<dbReference type="PANTHER" id="PTHR47773">
    <property type="entry name" value="SI:DKEY-9I5.2-RELATED"/>
    <property type="match status" value="1"/>
</dbReference>
<evidence type="ECO:0000313" key="1">
    <source>
        <dbReference type="EMBL" id="KAI7790316.1"/>
    </source>
</evidence>
<organism evidence="1 2">
    <name type="scientific">Triplophysa rosa</name>
    <name type="common">Cave loach</name>
    <dbReference type="NCBI Taxonomy" id="992332"/>
    <lineage>
        <taxon>Eukaryota</taxon>
        <taxon>Metazoa</taxon>
        <taxon>Chordata</taxon>
        <taxon>Craniata</taxon>
        <taxon>Vertebrata</taxon>
        <taxon>Euteleostomi</taxon>
        <taxon>Actinopterygii</taxon>
        <taxon>Neopterygii</taxon>
        <taxon>Teleostei</taxon>
        <taxon>Ostariophysi</taxon>
        <taxon>Cypriniformes</taxon>
        <taxon>Nemacheilidae</taxon>
        <taxon>Triplophysa</taxon>
    </lineage>
</organism>
<reference evidence="1" key="1">
    <citation type="submission" date="2021-02" db="EMBL/GenBank/DDBJ databases">
        <title>Comparative genomics reveals that relaxation of natural selection precedes convergent phenotypic evolution of cavefish.</title>
        <authorList>
            <person name="Peng Z."/>
        </authorList>
    </citation>
    <scope>NUCLEOTIDE SEQUENCE</scope>
    <source>
        <tissue evidence="1">Muscle</tissue>
    </source>
</reference>
<comment type="caution">
    <text evidence="1">The sequence shown here is derived from an EMBL/GenBank/DDBJ whole genome shotgun (WGS) entry which is preliminary data.</text>
</comment>
<proteinExistence type="predicted"/>
<protein>
    <submittedName>
        <fullName evidence="1">Uncharacterized protein</fullName>
    </submittedName>
</protein>
<evidence type="ECO:0000313" key="2">
    <source>
        <dbReference type="Proteomes" id="UP001059041"/>
    </source>
</evidence>
<dbReference type="Proteomes" id="UP001059041">
    <property type="component" value="Unassembled WGS sequence"/>
</dbReference>
<name>A0A9W7T4T5_TRIRA</name>